<dbReference type="RefSeq" id="WP_309560667.1">
    <property type="nucleotide sequence ID" value="NZ_JAVJIU010000002.1"/>
</dbReference>
<protein>
    <submittedName>
        <fullName evidence="2">5'-nucleotidase</fullName>
        <ecNumber evidence="2">3.1.3.5</ecNumber>
    </submittedName>
</protein>
<gene>
    <name evidence="2" type="ORF">RE431_03940</name>
</gene>
<dbReference type="EC" id="3.1.3.5" evidence="2"/>
<feature type="domain" description="5'-Nucleotidase C-terminal" evidence="1">
    <location>
        <begin position="79"/>
        <end position="214"/>
    </location>
</feature>
<name>A0ABU1EN10_9FLAO</name>
<dbReference type="Gene3D" id="3.90.780.10">
    <property type="entry name" value="5'-Nucleotidase, C-terminal domain"/>
    <property type="match status" value="1"/>
</dbReference>
<dbReference type="InterPro" id="IPR006179">
    <property type="entry name" value="5_nucleotidase/apyrase"/>
</dbReference>
<dbReference type="PANTHER" id="PTHR11575:SF24">
    <property type="entry name" value="5'-NUCLEOTIDASE"/>
    <property type="match status" value="1"/>
</dbReference>
<evidence type="ECO:0000259" key="1">
    <source>
        <dbReference type="Pfam" id="PF02872"/>
    </source>
</evidence>
<reference evidence="3" key="1">
    <citation type="submission" date="2023-07" db="EMBL/GenBank/DDBJ databases">
        <title>Christiangramia sp. SM2212., a novel bacterium of the family Flavobacteriaceae isolated from the sea sediment.</title>
        <authorList>
            <person name="Wang J."/>
            <person name="Zhang X."/>
        </authorList>
    </citation>
    <scope>NUCLEOTIDE SEQUENCE [LARGE SCALE GENOMIC DNA]</scope>
    <source>
        <strain evidence="3">SM2212</strain>
    </source>
</reference>
<comment type="caution">
    <text evidence="2">The sequence shown here is derived from an EMBL/GenBank/DDBJ whole genome shotgun (WGS) entry which is preliminary data.</text>
</comment>
<keyword evidence="3" id="KW-1185">Reference proteome</keyword>
<dbReference type="Pfam" id="PF02872">
    <property type="entry name" value="5_nucleotid_C"/>
    <property type="match status" value="1"/>
</dbReference>
<dbReference type="PROSITE" id="PS51257">
    <property type="entry name" value="PROKAR_LIPOPROTEIN"/>
    <property type="match status" value="1"/>
</dbReference>
<dbReference type="SUPFAM" id="SSF55816">
    <property type="entry name" value="5'-nucleotidase (syn. UDP-sugar hydrolase), C-terminal domain"/>
    <property type="match status" value="1"/>
</dbReference>
<evidence type="ECO:0000313" key="2">
    <source>
        <dbReference type="EMBL" id="MDR5589775.1"/>
    </source>
</evidence>
<accession>A0ABU1EN10</accession>
<dbReference type="GO" id="GO:0008253">
    <property type="term" value="F:5'-nucleotidase activity"/>
    <property type="evidence" value="ECO:0007669"/>
    <property type="project" value="UniProtKB-EC"/>
</dbReference>
<sequence length="251" mass="28169">MNLTKYALVAMAAMFFSCKTEKTGVSNIKTERIAVDTSLTENTQIAKFIQPYKEHLNSTLDSTLAYNPTYLSKSDGDLNTAIGNLMADAVYVQANPVFKKQTGNDMDMVLLNHGGIRAEIPDGKVSARTAYQIMPFENEIVVAELTGTKMKEMLSYLEKAKSAHPVSQIKILADRDYKIISASIKGKEIQDDKNYFVATSDYLVNGGDNMEFFKNPVKLYSTGYKIRNAMIDYFTKVDTIQAKIDDRYIRN</sequence>
<evidence type="ECO:0000313" key="3">
    <source>
        <dbReference type="Proteomes" id="UP001257234"/>
    </source>
</evidence>
<dbReference type="PANTHER" id="PTHR11575">
    <property type="entry name" value="5'-NUCLEOTIDASE-RELATED"/>
    <property type="match status" value="1"/>
</dbReference>
<organism evidence="2 3">
    <name type="scientific">Christiangramia sediminicola</name>
    <dbReference type="NCBI Taxonomy" id="3073267"/>
    <lineage>
        <taxon>Bacteria</taxon>
        <taxon>Pseudomonadati</taxon>
        <taxon>Bacteroidota</taxon>
        <taxon>Flavobacteriia</taxon>
        <taxon>Flavobacteriales</taxon>
        <taxon>Flavobacteriaceae</taxon>
        <taxon>Christiangramia</taxon>
    </lineage>
</organism>
<dbReference type="PRINTS" id="PR01607">
    <property type="entry name" value="APYRASEFAMLY"/>
</dbReference>
<dbReference type="InterPro" id="IPR036907">
    <property type="entry name" value="5'-Nucleotdase_C_sf"/>
</dbReference>
<dbReference type="InterPro" id="IPR008334">
    <property type="entry name" value="5'-Nucleotdase_C"/>
</dbReference>
<proteinExistence type="predicted"/>
<keyword evidence="2" id="KW-0378">Hydrolase</keyword>
<dbReference type="EMBL" id="JAVJIU010000002">
    <property type="protein sequence ID" value="MDR5589775.1"/>
    <property type="molecule type" value="Genomic_DNA"/>
</dbReference>
<dbReference type="Proteomes" id="UP001257234">
    <property type="component" value="Unassembled WGS sequence"/>
</dbReference>